<gene>
    <name evidence="2" type="ORF">EYE40_03170</name>
</gene>
<feature type="domain" description="DUF7701" evidence="1">
    <location>
        <begin position="2"/>
        <end position="91"/>
    </location>
</feature>
<dbReference type="RefSeq" id="WP_130980589.1">
    <property type="nucleotide sequence ID" value="NZ_SISG01000001.1"/>
</dbReference>
<accession>A0A4V2JEP7</accession>
<comment type="caution">
    <text evidence="2">The sequence shown here is derived from an EMBL/GenBank/DDBJ whole genome shotgun (WGS) entry which is preliminary data.</text>
</comment>
<protein>
    <recommendedName>
        <fullName evidence="1">DUF7701 domain-containing protein</fullName>
    </recommendedName>
</protein>
<dbReference type="EMBL" id="SISG01000001">
    <property type="protein sequence ID" value="TBN56479.1"/>
    <property type="molecule type" value="Genomic_DNA"/>
</dbReference>
<dbReference type="InterPro" id="IPR056118">
    <property type="entry name" value="DUF7701"/>
</dbReference>
<sequence>MNYIDEIADRIRSSVPNRDLPESNTRPLFRMYAVLLLAKGAEVSREDVHNAWAAWMLGHDESHVSITPYGELSDAVAADDQPYVDAIRSVAEGRSE</sequence>
<dbReference type="Proteomes" id="UP000294194">
    <property type="component" value="Unassembled WGS sequence"/>
</dbReference>
<evidence type="ECO:0000313" key="2">
    <source>
        <dbReference type="EMBL" id="TBN56479.1"/>
    </source>
</evidence>
<name>A0A4V2JEP7_9MICO</name>
<evidence type="ECO:0000313" key="3">
    <source>
        <dbReference type="Proteomes" id="UP000294194"/>
    </source>
</evidence>
<proteinExistence type="predicted"/>
<dbReference type="Pfam" id="PF24792">
    <property type="entry name" value="DUF7701"/>
    <property type="match status" value="1"/>
</dbReference>
<keyword evidence="3" id="KW-1185">Reference proteome</keyword>
<reference evidence="3" key="1">
    <citation type="submission" date="2019-02" db="EMBL/GenBank/DDBJ databases">
        <title>Glaciihabitans arcticus sp. nov., a psychrotolerant bacterium isolated from polar soil.</title>
        <authorList>
            <person name="Dahal R.H."/>
        </authorList>
    </citation>
    <scope>NUCLEOTIDE SEQUENCE [LARGE SCALE GENOMIC DNA]</scope>
    <source>
        <strain evidence="3">RP-3-7</strain>
    </source>
</reference>
<evidence type="ECO:0000259" key="1">
    <source>
        <dbReference type="Pfam" id="PF24792"/>
    </source>
</evidence>
<dbReference type="AlphaFoldDB" id="A0A4V2JEP7"/>
<organism evidence="2 3">
    <name type="scientific">Glaciihabitans arcticus</name>
    <dbReference type="NCBI Taxonomy" id="2668039"/>
    <lineage>
        <taxon>Bacteria</taxon>
        <taxon>Bacillati</taxon>
        <taxon>Actinomycetota</taxon>
        <taxon>Actinomycetes</taxon>
        <taxon>Micrococcales</taxon>
        <taxon>Microbacteriaceae</taxon>
        <taxon>Glaciihabitans</taxon>
    </lineage>
</organism>